<name>A0AAV3F4A4_9FLAO</name>
<accession>A0AAV3F4A4</accession>
<evidence type="ECO:0000313" key="2">
    <source>
        <dbReference type="EMBL" id="EHO12726.1"/>
    </source>
</evidence>
<dbReference type="InterPro" id="IPR047114">
    <property type="entry name" value="YciF"/>
</dbReference>
<dbReference type="RefSeq" id="WP_006263577.1">
    <property type="nucleotide sequence ID" value="NZ_JH590837.1"/>
</dbReference>
<dbReference type="PANTHER" id="PTHR30565">
    <property type="entry name" value="PROTEIN YCIF"/>
    <property type="match status" value="1"/>
</dbReference>
<dbReference type="AlphaFoldDB" id="A0AAV3F4A4"/>
<dbReference type="InterPro" id="IPR012347">
    <property type="entry name" value="Ferritin-like"/>
</dbReference>
<dbReference type="Gene3D" id="1.20.1260.10">
    <property type="match status" value="1"/>
</dbReference>
<feature type="region of interest" description="Disordered" evidence="1">
    <location>
        <begin position="169"/>
        <end position="204"/>
    </location>
</feature>
<evidence type="ECO:0000256" key="1">
    <source>
        <dbReference type="SAM" id="MobiDB-lite"/>
    </source>
</evidence>
<proteinExistence type="predicted"/>
<dbReference type="InterPro" id="IPR009078">
    <property type="entry name" value="Ferritin-like_SF"/>
</dbReference>
<dbReference type="PANTHER" id="PTHR30565:SF9">
    <property type="entry name" value="PROTEIN YCIF"/>
    <property type="match status" value="1"/>
</dbReference>
<dbReference type="InterPro" id="IPR010287">
    <property type="entry name" value="DUF892_YciF-like"/>
</dbReference>
<dbReference type="Proteomes" id="UP000004834">
    <property type="component" value="Unassembled WGS sequence"/>
</dbReference>
<evidence type="ECO:0008006" key="4">
    <source>
        <dbReference type="Google" id="ProtNLM"/>
    </source>
</evidence>
<protein>
    <recommendedName>
        <fullName evidence="4">Ferritin-like metal-binding protein YciE</fullName>
    </recommendedName>
</protein>
<evidence type="ECO:0000313" key="3">
    <source>
        <dbReference type="Proteomes" id="UP000004834"/>
    </source>
</evidence>
<dbReference type="Pfam" id="PF05974">
    <property type="entry name" value="DUF892"/>
    <property type="match status" value="1"/>
</dbReference>
<dbReference type="SUPFAM" id="SSF47240">
    <property type="entry name" value="Ferritin-like"/>
    <property type="match status" value="1"/>
</dbReference>
<reference evidence="2 3" key="1">
    <citation type="submission" date="2011-11" db="EMBL/GenBank/DDBJ databases">
        <title>The Genome Sequence of Myroides odoratimimus CIP 101113.</title>
        <authorList>
            <person name="Earl A."/>
            <person name="Ward D."/>
            <person name="Feldgarden M."/>
            <person name="Gevers D."/>
            <person name="Huys G."/>
            <person name="Young S.K."/>
            <person name="Zeng Q."/>
            <person name="Gargeya S."/>
            <person name="Fitzgerald M."/>
            <person name="Haas B."/>
            <person name="Abouelleil A."/>
            <person name="Alvarado L."/>
            <person name="Arachchi H.M."/>
            <person name="Berlin A."/>
            <person name="Brown A."/>
            <person name="Chapman S.B."/>
            <person name="Chen Z."/>
            <person name="Dunbar C."/>
            <person name="Freedman E."/>
            <person name="Gearin G."/>
            <person name="Goldberg J."/>
            <person name="Griggs A."/>
            <person name="Gujja S."/>
            <person name="Heiman D."/>
            <person name="Howarth C."/>
            <person name="Larson L."/>
            <person name="Lui A."/>
            <person name="MacDonald P.J.P."/>
            <person name="Montmayeur A."/>
            <person name="Murphy C."/>
            <person name="Neiman D."/>
            <person name="Pearson M."/>
            <person name="Priest M."/>
            <person name="Roberts A."/>
            <person name="Saif S."/>
            <person name="Shea T."/>
            <person name="Shenoy N."/>
            <person name="Sisk P."/>
            <person name="Stolte C."/>
            <person name="Sykes S."/>
            <person name="Wortman J."/>
            <person name="Nusbaum C."/>
            <person name="Birren B."/>
        </authorList>
    </citation>
    <scope>NUCLEOTIDE SEQUENCE [LARGE SCALE GENOMIC DNA]</scope>
    <source>
        <strain evidence="2 3">CIP 101113</strain>
    </source>
</reference>
<organism evidence="2 3">
    <name type="scientific">Myroides odoratimimus CIP 101113</name>
    <dbReference type="NCBI Taxonomy" id="883154"/>
    <lineage>
        <taxon>Bacteria</taxon>
        <taxon>Pseudomonadati</taxon>
        <taxon>Bacteroidota</taxon>
        <taxon>Flavobacteriia</taxon>
        <taxon>Flavobacteriales</taxon>
        <taxon>Flavobacteriaceae</taxon>
        <taxon>Myroides</taxon>
    </lineage>
</organism>
<dbReference type="EMBL" id="AGEE01000017">
    <property type="protein sequence ID" value="EHO12726.1"/>
    <property type="molecule type" value="Genomic_DNA"/>
</dbReference>
<feature type="compositionally biased region" description="Polar residues" evidence="1">
    <location>
        <begin position="185"/>
        <end position="196"/>
    </location>
</feature>
<gene>
    <name evidence="2" type="ORF">HMPREF9715_01881</name>
</gene>
<sequence length="204" mass="23026">MKKSNNISKGASEFKDLFIHLLKGIYNTEHGILDSLPTMIEKATTHELKDTLKDHEIVTQRQIIRLEKIFRTLGITSEKESCLVMKTFDEVTQKIVKITKDGSMVRDAGLIVIAQQIEHYEIATYGGLIQFALAIEEYDIADLLEQTLDEEEQADCELTHIGECHINIEASDQNVEDEDVKESTSKSSSANQTKKSSQPKDKVK</sequence>
<comment type="caution">
    <text evidence="2">The sequence shown here is derived from an EMBL/GenBank/DDBJ whole genome shotgun (WGS) entry which is preliminary data.</text>
</comment>